<dbReference type="Gene3D" id="3.30.420.40">
    <property type="match status" value="2"/>
</dbReference>
<dbReference type="EC" id="2.7.1.30" evidence="10"/>
<reference evidence="14 15" key="1">
    <citation type="submission" date="2019-07" db="EMBL/GenBank/DDBJ databases">
        <title>Genomic Encyclopedia of Archaeal and Bacterial Type Strains, Phase II (KMG-II): from individual species to whole genera.</title>
        <authorList>
            <person name="Goeker M."/>
        </authorList>
    </citation>
    <scope>NUCLEOTIDE SEQUENCE [LARGE SCALE GENOMIC DNA]</scope>
    <source>
        <strain evidence="14 15">DSM 46842</strain>
    </source>
</reference>
<keyword evidence="15" id="KW-1185">Reference proteome</keyword>
<feature type="binding site" evidence="10">
    <location>
        <position position="415"/>
    </location>
    <ligand>
        <name>ADP</name>
        <dbReference type="ChEBI" id="CHEBI:456216"/>
    </ligand>
</feature>
<feature type="binding site" evidence="10">
    <location>
        <position position="266"/>
    </location>
    <ligand>
        <name>ADP</name>
        <dbReference type="ChEBI" id="CHEBI:456216"/>
    </ligand>
</feature>
<comment type="caution">
    <text evidence="14">The sequence shown here is derived from an EMBL/GenBank/DDBJ whole genome shotgun (WGS) entry which is preliminary data.</text>
</comment>
<comment type="pathway">
    <text evidence="1 10">Polyol metabolism; glycerol degradation via glycerol kinase pathway; sn-glycerol 3-phosphate from glycerol: step 1/1.</text>
</comment>
<dbReference type="InterPro" id="IPR018484">
    <property type="entry name" value="FGGY_N"/>
</dbReference>
<feature type="binding site" evidence="10">
    <location>
        <position position="411"/>
    </location>
    <ligand>
        <name>ATP</name>
        <dbReference type="ChEBI" id="CHEBI:30616"/>
    </ligand>
</feature>
<comment type="catalytic activity">
    <reaction evidence="8 10">
        <text>glycerol + ATP = sn-glycerol 3-phosphate + ADP + H(+)</text>
        <dbReference type="Rhea" id="RHEA:21644"/>
        <dbReference type="ChEBI" id="CHEBI:15378"/>
        <dbReference type="ChEBI" id="CHEBI:17754"/>
        <dbReference type="ChEBI" id="CHEBI:30616"/>
        <dbReference type="ChEBI" id="CHEBI:57597"/>
        <dbReference type="ChEBI" id="CHEBI:456216"/>
        <dbReference type="EC" id="2.7.1.30"/>
    </reaction>
</comment>
<dbReference type="PROSITE" id="PS00445">
    <property type="entry name" value="FGGY_KINASES_2"/>
    <property type="match status" value="1"/>
</dbReference>
<evidence type="ECO:0000256" key="5">
    <source>
        <dbReference type="ARBA" id="ARBA00022777"/>
    </source>
</evidence>
<feature type="binding site" evidence="10">
    <location>
        <position position="266"/>
    </location>
    <ligand>
        <name>ATP</name>
        <dbReference type="ChEBI" id="CHEBI:30616"/>
    </ligand>
</feature>
<evidence type="ECO:0000259" key="13">
    <source>
        <dbReference type="Pfam" id="PF02782"/>
    </source>
</evidence>
<dbReference type="InterPro" id="IPR018485">
    <property type="entry name" value="FGGY_C"/>
</dbReference>
<feature type="binding site" evidence="10">
    <location>
        <position position="14"/>
    </location>
    <ligand>
        <name>ATP</name>
        <dbReference type="ChEBI" id="CHEBI:30616"/>
    </ligand>
</feature>
<evidence type="ECO:0000256" key="7">
    <source>
        <dbReference type="ARBA" id="ARBA00022840"/>
    </source>
</evidence>
<organism evidence="14 15">
    <name type="scientific">Blastococcus xanthinilyticus</name>
    <dbReference type="NCBI Taxonomy" id="1564164"/>
    <lineage>
        <taxon>Bacteria</taxon>
        <taxon>Bacillati</taxon>
        <taxon>Actinomycetota</taxon>
        <taxon>Actinomycetes</taxon>
        <taxon>Geodermatophilales</taxon>
        <taxon>Geodermatophilaceae</taxon>
        <taxon>Blastococcus</taxon>
    </lineage>
</organism>
<dbReference type="GO" id="GO:0004370">
    <property type="term" value="F:glycerol kinase activity"/>
    <property type="evidence" value="ECO:0007669"/>
    <property type="project" value="UniProtKB-UniRule"/>
</dbReference>
<evidence type="ECO:0000256" key="3">
    <source>
        <dbReference type="ARBA" id="ARBA00022679"/>
    </source>
</evidence>
<keyword evidence="7 10" id="KW-0067">ATP-binding</keyword>
<comment type="similarity">
    <text evidence="2 10 11">Belongs to the FGGY kinase family.</text>
</comment>
<dbReference type="GO" id="GO:0005829">
    <property type="term" value="C:cytosol"/>
    <property type="evidence" value="ECO:0007669"/>
    <property type="project" value="UniProtKB-ARBA"/>
</dbReference>
<proteinExistence type="inferred from homology"/>
<protein>
    <recommendedName>
        <fullName evidence="10">Glycerol kinase</fullName>
        <ecNumber evidence="10">2.7.1.30</ecNumber>
    </recommendedName>
    <alternativeName>
        <fullName evidence="10">ATP:glycerol 3-phosphotransferase</fullName>
    </alternativeName>
    <alternativeName>
        <fullName evidence="10">Glycerokinase</fullName>
        <shortName evidence="10">GK</shortName>
    </alternativeName>
</protein>
<gene>
    <name evidence="10" type="primary">glpK</name>
    <name evidence="14" type="ORF">BD833_12325</name>
</gene>
<name>A0A5S5CNF3_9ACTN</name>
<dbReference type="PIRSF" id="PIRSF000538">
    <property type="entry name" value="GlpK"/>
    <property type="match status" value="1"/>
</dbReference>
<dbReference type="Pfam" id="PF02782">
    <property type="entry name" value="FGGY_C"/>
    <property type="match status" value="1"/>
</dbReference>
<feature type="domain" description="Carbohydrate kinase FGGY C-terminal" evidence="13">
    <location>
        <begin position="260"/>
        <end position="450"/>
    </location>
</feature>
<feature type="binding site" evidence="10">
    <location>
        <position position="244"/>
    </location>
    <ligand>
        <name>sn-glycerol 3-phosphate</name>
        <dbReference type="ChEBI" id="CHEBI:57597"/>
    </ligand>
</feature>
<feature type="binding site" evidence="10">
    <location>
        <position position="134"/>
    </location>
    <ligand>
        <name>glycerol</name>
        <dbReference type="ChEBI" id="CHEBI:17754"/>
    </ligand>
</feature>
<dbReference type="GO" id="GO:0005524">
    <property type="term" value="F:ATP binding"/>
    <property type="evidence" value="ECO:0007669"/>
    <property type="project" value="UniProtKB-UniRule"/>
</dbReference>
<dbReference type="GO" id="GO:0006072">
    <property type="term" value="P:glycerol-3-phosphate metabolic process"/>
    <property type="evidence" value="ECO:0007669"/>
    <property type="project" value="InterPro"/>
</dbReference>
<feature type="domain" description="Carbohydrate kinase FGGY N-terminal" evidence="12">
    <location>
        <begin position="5"/>
        <end position="251"/>
    </location>
</feature>
<dbReference type="InterPro" id="IPR000577">
    <property type="entry name" value="Carb_kinase_FGGY"/>
</dbReference>
<dbReference type="CDD" id="cd07769">
    <property type="entry name" value="ASKHA_NBD_FGGY_GK"/>
    <property type="match status" value="1"/>
</dbReference>
<evidence type="ECO:0000256" key="8">
    <source>
        <dbReference type="ARBA" id="ARBA00052101"/>
    </source>
</evidence>
<feature type="binding site" evidence="10">
    <location>
        <position position="244"/>
    </location>
    <ligand>
        <name>glycerol</name>
        <dbReference type="ChEBI" id="CHEBI:17754"/>
    </ligand>
</feature>
<feature type="binding site" evidence="10">
    <location>
        <position position="134"/>
    </location>
    <ligand>
        <name>sn-glycerol 3-phosphate</name>
        <dbReference type="ChEBI" id="CHEBI:57597"/>
    </ligand>
</feature>
<feature type="binding site" evidence="10">
    <location>
        <position position="310"/>
    </location>
    <ligand>
        <name>ADP</name>
        <dbReference type="ChEBI" id="CHEBI:456216"/>
    </ligand>
</feature>
<dbReference type="Pfam" id="PF00370">
    <property type="entry name" value="FGGY_N"/>
    <property type="match status" value="1"/>
</dbReference>
<dbReference type="AlphaFoldDB" id="A0A5S5CNF3"/>
<keyword evidence="6 10" id="KW-0319">Glycerol metabolism</keyword>
<dbReference type="SUPFAM" id="SSF53067">
    <property type="entry name" value="Actin-like ATPase domain"/>
    <property type="match status" value="2"/>
</dbReference>
<evidence type="ECO:0000259" key="12">
    <source>
        <dbReference type="Pfam" id="PF00370"/>
    </source>
</evidence>
<dbReference type="PANTHER" id="PTHR10196:SF69">
    <property type="entry name" value="GLYCEROL KINASE"/>
    <property type="match status" value="1"/>
</dbReference>
<feature type="binding site" evidence="10">
    <location>
        <position position="82"/>
    </location>
    <ligand>
        <name>glycerol</name>
        <dbReference type="ChEBI" id="CHEBI:17754"/>
    </ligand>
</feature>
<dbReference type="InterPro" id="IPR005999">
    <property type="entry name" value="Glycerol_kin"/>
</dbReference>
<evidence type="ECO:0000256" key="2">
    <source>
        <dbReference type="ARBA" id="ARBA00009156"/>
    </source>
</evidence>
<evidence type="ECO:0000256" key="1">
    <source>
        <dbReference type="ARBA" id="ARBA00005190"/>
    </source>
</evidence>
<dbReference type="InterPro" id="IPR043129">
    <property type="entry name" value="ATPase_NBD"/>
</dbReference>
<feature type="binding site" evidence="10">
    <location>
        <position position="15"/>
    </location>
    <ligand>
        <name>ATP</name>
        <dbReference type="ChEBI" id="CHEBI:30616"/>
    </ligand>
</feature>
<feature type="binding site" evidence="10">
    <location>
        <position position="314"/>
    </location>
    <ligand>
        <name>ATP</name>
        <dbReference type="ChEBI" id="CHEBI:30616"/>
    </ligand>
</feature>
<dbReference type="UniPathway" id="UPA00618">
    <property type="reaction ID" value="UER00672"/>
</dbReference>
<keyword evidence="3 10" id="KW-0808">Transferase</keyword>
<accession>A0A5S5CNF3</accession>
<feature type="binding site" evidence="10">
    <location>
        <position position="83"/>
    </location>
    <ligand>
        <name>glycerol</name>
        <dbReference type="ChEBI" id="CHEBI:17754"/>
    </ligand>
</feature>
<dbReference type="GO" id="GO:0019563">
    <property type="term" value="P:glycerol catabolic process"/>
    <property type="evidence" value="ECO:0007669"/>
    <property type="project" value="UniProtKB-UniRule"/>
</dbReference>
<feature type="binding site" evidence="10">
    <location>
        <position position="411"/>
    </location>
    <ligand>
        <name>ADP</name>
        <dbReference type="ChEBI" id="CHEBI:456216"/>
    </ligand>
</feature>
<dbReference type="PANTHER" id="PTHR10196">
    <property type="entry name" value="SUGAR KINASE"/>
    <property type="match status" value="1"/>
</dbReference>
<feature type="binding site" evidence="10">
    <location>
        <position position="13"/>
    </location>
    <ligand>
        <name>sn-glycerol 3-phosphate</name>
        <dbReference type="ChEBI" id="CHEBI:57597"/>
    </ligand>
</feature>
<feature type="binding site" evidence="10">
    <location>
        <position position="13"/>
    </location>
    <ligand>
        <name>ADP</name>
        <dbReference type="ChEBI" id="CHEBI:456216"/>
    </ligand>
</feature>
<comment type="activity regulation">
    <text evidence="10">Inhibited by fructose 1,6-bisphosphate (FBP).</text>
</comment>
<dbReference type="NCBIfam" id="TIGR01311">
    <property type="entry name" value="glycerol_kin"/>
    <property type="match status" value="1"/>
</dbReference>
<feature type="binding site" evidence="10">
    <location>
        <position position="310"/>
    </location>
    <ligand>
        <name>ATP</name>
        <dbReference type="ChEBI" id="CHEBI:30616"/>
    </ligand>
</feature>
<dbReference type="FunFam" id="3.30.420.40:FF:000008">
    <property type="entry name" value="Glycerol kinase"/>
    <property type="match status" value="1"/>
</dbReference>
<dbReference type="EMBL" id="VNHW01000023">
    <property type="protein sequence ID" value="TYP81328.1"/>
    <property type="molecule type" value="Genomic_DNA"/>
</dbReference>
<dbReference type="NCBIfam" id="NF000756">
    <property type="entry name" value="PRK00047.1"/>
    <property type="match status" value="1"/>
</dbReference>
<dbReference type="RefSeq" id="WP_166535223.1">
    <property type="nucleotide sequence ID" value="NZ_VNHW01000023.1"/>
</dbReference>
<sequence>MADRYVLAVDQGTTSTRSLVFDRGGRMVAVRQREHRQYFPRPGWVEHDPMEIWANTRRTAAQVLADVGGAGEVVALGIANQRETTVVWERATGRPVLRALVWQDTRTAELVAELVARPEAPLVRERSGMATAGYFSGPRLRWILEHVPRAQERAERGELLFGTMETWLIWNLTGGPDGGVHVTDVTNASRTLLMDVRTCRWDPDLLAFFGIPAAMLPEIRPSVGVLGVATALPQALPITGALGDQQAALFGQACFAPGEAKCTYGTGSFLLQNTGTELVHTRSGSISTVAYQLAGEPVHYALEGSVAVTGALVQWLRDGLGLIGSAPEVETLARTVDDNGGCYVVPAFSGLLAPHWRGEARGLVAGLTSYVTKGHLARAVLEATGWQTRDVVQAMAADSGLSLPALRVDGGMTTNNLLMQFIADVLDTPVVRPMVGETVSLGAAYAAGLAVGIWSDVEALRRNWHRAAQWTPSRGRAEALDAEYPRWERAVQLSIAWGAPPEPGVR</sequence>
<feature type="binding site" evidence="10">
    <location>
        <position position="82"/>
    </location>
    <ligand>
        <name>sn-glycerol 3-phosphate</name>
        <dbReference type="ChEBI" id="CHEBI:57597"/>
    </ligand>
</feature>
<feature type="binding site" evidence="10">
    <location>
        <position position="13"/>
    </location>
    <ligand>
        <name>ATP</name>
        <dbReference type="ChEBI" id="CHEBI:30616"/>
    </ligand>
</feature>
<feature type="binding site" evidence="10">
    <location>
        <position position="83"/>
    </location>
    <ligand>
        <name>sn-glycerol 3-phosphate</name>
        <dbReference type="ChEBI" id="CHEBI:57597"/>
    </ligand>
</feature>
<evidence type="ECO:0000256" key="6">
    <source>
        <dbReference type="ARBA" id="ARBA00022798"/>
    </source>
</evidence>
<dbReference type="FunFam" id="3.30.420.40:FF:000007">
    <property type="entry name" value="Glycerol kinase"/>
    <property type="match status" value="1"/>
</dbReference>
<dbReference type="Proteomes" id="UP000322499">
    <property type="component" value="Unassembled WGS sequence"/>
</dbReference>
<comment type="function">
    <text evidence="9 10">Key enzyme in the regulation of glycerol uptake and metabolism. Catalyzes the phosphorylation of glycerol to yield sn-glycerol 3-phosphate.</text>
</comment>
<dbReference type="InterPro" id="IPR018483">
    <property type="entry name" value="Carb_kinase_FGGY_CS"/>
</dbReference>
<evidence type="ECO:0000313" key="15">
    <source>
        <dbReference type="Proteomes" id="UP000322499"/>
    </source>
</evidence>
<feature type="binding site" evidence="10">
    <location>
        <position position="245"/>
    </location>
    <ligand>
        <name>glycerol</name>
        <dbReference type="ChEBI" id="CHEBI:17754"/>
    </ligand>
</feature>
<dbReference type="HAMAP" id="MF_00186">
    <property type="entry name" value="Glycerol_kin"/>
    <property type="match status" value="1"/>
</dbReference>
<evidence type="ECO:0000313" key="14">
    <source>
        <dbReference type="EMBL" id="TYP81328.1"/>
    </source>
</evidence>
<keyword evidence="4 10" id="KW-0547">Nucleotide-binding</keyword>
<keyword evidence="5 10" id="KW-0418">Kinase</keyword>
<evidence type="ECO:0000256" key="4">
    <source>
        <dbReference type="ARBA" id="ARBA00022741"/>
    </source>
</evidence>
<evidence type="ECO:0000256" key="11">
    <source>
        <dbReference type="RuleBase" id="RU003733"/>
    </source>
</evidence>
<evidence type="ECO:0000256" key="9">
    <source>
        <dbReference type="ARBA" id="ARBA00054633"/>
    </source>
</evidence>
<evidence type="ECO:0000256" key="10">
    <source>
        <dbReference type="HAMAP-Rule" id="MF_00186"/>
    </source>
</evidence>
<feature type="binding site" evidence="10">
    <location>
        <position position="17"/>
    </location>
    <ligand>
        <name>ADP</name>
        <dbReference type="ChEBI" id="CHEBI:456216"/>
    </ligand>
</feature>